<comment type="caution">
    <text evidence="2">The sequence shown here is derived from an EMBL/GenBank/DDBJ whole genome shotgun (WGS) entry which is preliminary data.</text>
</comment>
<evidence type="ECO:0000313" key="3">
    <source>
        <dbReference type="Proteomes" id="UP000243519"/>
    </source>
</evidence>
<accession>A0A178FDM2</accession>
<dbReference type="InterPro" id="IPR004843">
    <property type="entry name" value="Calcineurin-like_PHP"/>
</dbReference>
<dbReference type="InterPro" id="IPR051693">
    <property type="entry name" value="UPF0046_metallophosphoest"/>
</dbReference>
<dbReference type="AlphaFoldDB" id="A0A178FDM2"/>
<dbReference type="PANTHER" id="PTHR12905">
    <property type="entry name" value="METALLOPHOSPHOESTERASE"/>
    <property type="match status" value="1"/>
</dbReference>
<evidence type="ECO:0000313" key="2">
    <source>
        <dbReference type="EMBL" id="OAL70600.1"/>
    </source>
</evidence>
<gene>
    <name evidence="2" type="ORF">A7D00_4928</name>
</gene>
<feature type="domain" description="Calcineurin-like phosphoesterase" evidence="1">
    <location>
        <begin position="59"/>
        <end position="243"/>
    </location>
</feature>
<dbReference type="OrthoDB" id="630188at2759"/>
<dbReference type="Gene3D" id="3.60.21.10">
    <property type="match status" value="1"/>
</dbReference>
<dbReference type="InterPro" id="IPR029052">
    <property type="entry name" value="Metallo-depent_PP-like"/>
</dbReference>
<evidence type="ECO:0000259" key="1">
    <source>
        <dbReference type="Pfam" id="PF00149"/>
    </source>
</evidence>
<dbReference type="CDD" id="cd07379">
    <property type="entry name" value="MPP_239FB"/>
    <property type="match status" value="1"/>
</dbReference>
<dbReference type="PANTHER" id="PTHR12905:SF18">
    <property type="entry name" value="ESTER HYDROLASE, PUTATIVE (AFU_ORTHOLOGUE AFUA_4G03130)-RELATED"/>
    <property type="match status" value="1"/>
</dbReference>
<keyword evidence="3" id="KW-1185">Reference proteome</keyword>
<protein>
    <recommendedName>
        <fullName evidence="1">Calcineurin-like phosphoesterase domain-containing protein</fullName>
    </recommendedName>
</protein>
<organism evidence="2 3">
    <name type="scientific">Trichophyton violaceum</name>
    <dbReference type="NCBI Taxonomy" id="34388"/>
    <lineage>
        <taxon>Eukaryota</taxon>
        <taxon>Fungi</taxon>
        <taxon>Dikarya</taxon>
        <taxon>Ascomycota</taxon>
        <taxon>Pezizomycotina</taxon>
        <taxon>Eurotiomycetes</taxon>
        <taxon>Eurotiomycetidae</taxon>
        <taxon>Onygenales</taxon>
        <taxon>Arthrodermataceae</taxon>
        <taxon>Trichophyton</taxon>
    </lineage>
</organism>
<dbReference type="GO" id="GO:0016787">
    <property type="term" value="F:hydrolase activity"/>
    <property type="evidence" value="ECO:0007669"/>
    <property type="project" value="InterPro"/>
</dbReference>
<sequence>MCDSMPVDKAFILSQQPFSFLAFFSRWLRAFTARLSGRQSYRPLAEPESTQEHPISVVCISDTHNWQPELPDGDILLHAGDLTVNGTFEELQAQLTWLSAQPHTYKILVAGEHDVLLDPPFAQRNPDRYPSVPGRTVCDLNFGSVIYLRDSSVTLQFPEHGNGREVAIYGSPSISSSSRVGAFHVPRGTDVWTRAVPEGTDVLLTHEPPSKHLDGDFQSGCAFLGLEIERVKPRLVVFGHVHDGYGVKTTNFEEKVVPVEKEATNRQRKGWGPLLRATWEHAGHLIEYIFPAVASSPTPEVEQPKPAVTTFVNACLIGDLLDGNDNINEPIVTHI</sequence>
<dbReference type="EMBL" id="LHPN01000008">
    <property type="protein sequence ID" value="OAL70600.1"/>
    <property type="molecule type" value="Genomic_DNA"/>
</dbReference>
<name>A0A178FDM2_TRIVO</name>
<dbReference type="Proteomes" id="UP000243519">
    <property type="component" value="Unassembled WGS sequence"/>
</dbReference>
<reference evidence="2 3" key="1">
    <citation type="submission" date="2016-05" db="EMBL/GenBank/DDBJ databases">
        <title>Genome sequencing of Trichophyton violaceum CMCC(F)T3l isolated from hair.</title>
        <authorList>
            <person name="Zhan P."/>
            <person name="Tao Y."/>
            <person name="Liu W."/>
        </authorList>
    </citation>
    <scope>NUCLEOTIDE SEQUENCE [LARGE SCALE GENOMIC DNA]</scope>
    <source>
        <strain evidence="3">CMCC(F)T3l</strain>
    </source>
</reference>
<dbReference type="Pfam" id="PF00149">
    <property type="entry name" value="Metallophos"/>
    <property type="match status" value="1"/>
</dbReference>
<proteinExistence type="predicted"/>
<dbReference type="SUPFAM" id="SSF56300">
    <property type="entry name" value="Metallo-dependent phosphatases"/>
    <property type="match status" value="1"/>
</dbReference>